<dbReference type="VEuPathDB" id="FungiDB:Z519_03571"/>
<evidence type="ECO:0000313" key="2">
    <source>
        <dbReference type="EMBL" id="KIW96502.1"/>
    </source>
</evidence>
<proteinExistence type="predicted"/>
<feature type="compositionally biased region" description="Basic and acidic residues" evidence="1">
    <location>
        <begin position="69"/>
        <end position="84"/>
    </location>
</feature>
<sequence>MDYEYYHHDYYYDGYNDYDGWDGEYGGEDYDYNESYWEDDYWYHEESPEYYHQHYDESQDYGNGYHHYHASEEDYGDHSGEYYDHGYNQGSSRGGNYHYTEGATYNQHDQHQHHYYGSDSWSASTVHHSSDHVHSSSHAVDNHTPKTVILELPVSPPPPASPAPPNISALSMLRTGTPLFSTSFPNPSRALSINRDQSLSVKPIDSQSTQSARSPTPTESFFHNLFWRSPVKARARTRPSSPIVRSNSRQMLHRPHSPANNLNRSPSAARNSPMTGYDATRGRDIGFLAPSPVQG</sequence>
<keyword evidence="3" id="KW-1185">Reference proteome</keyword>
<dbReference type="GeneID" id="27696499"/>
<feature type="compositionally biased region" description="Polar residues" evidence="1">
    <location>
        <begin position="258"/>
        <end position="274"/>
    </location>
</feature>
<organism evidence="2 3">
    <name type="scientific">Cladophialophora bantiana (strain ATCC 10958 / CBS 173.52 / CDC B-1940 / NIH 8579)</name>
    <name type="common">Xylohypha bantiana</name>
    <dbReference type="NCBI Taxonomy" id="1442370"/>
    <lineage>
        <taxon>Eukaryota</taxon>
        <taxon>Fungi</taxon>
        <taxon>Dikarya</taxon>
        <taxon>Ascomycota</taxon>
        <taxon>Pezizomycotina</taxon>
        <taxon>Eurotiomycetes</taxon>
        <taxon>Chaetothyriomycetidae</taxon>
        <taxon>Chaetothyriales</taxon>
        <taxon>Herpotrichiellaceae</taxon>
        <taxon>Cladophialophora</taxon>
    </lineage>
</organism>
<dbReference type="HOGENOM" id="CLU_943348_0_0_1"/>
<evidence type="ECO:0000256" key="1">
    <source>
        <dbReference type="SAM" id="MobiDB-lite"/>
    </source>
</evidence>
<evidence type="ECO:0000313" key="3">
    <source>
        <dbReference type="Proteomes" id="UP000053789"/>
    </source>
</evidence>
<feature type="compositionally biased region" description="Polar residues" evidence="1">
    <location>
        <begin position="238"/>
        <end position="250"/>
    </location>
</feature>
<name>A0A0D2GDU9_CLAB1</name>
<feature type="region of interest" description="Disordered" evidence="1">
    <location>
        <begin position="63"/>
        <end position="101"/>
    </location>
</feature>
<reference evidence="2" key="1">
    <citation type="submission" date="2015-01" db="EMBL/GenBank/DDBJ databases">
        <title>The Genome Sequence of Cladophialophora bantiana CBS 173.52.</title>
        <authorList>
            <consortium name="The Broad Institute Genomics Platform"/>
            <person name="Cuomo C."/>
            <person name="de Hoog S."/>
            <person name="Gorbushina A."/>
            <person name="Stielow B."/>
            <person name="Teixiera M."/>
            <person name="Abouelleil A."/>
            <person name="Chapman S.B."/>
            <person name="Priest M."/>
            <person name="Young S.K."/>
            <person name="Wortman J."/>
            <person name="Nusbaum C."/>
            <person name="Birren B."/>
        </authorList>
    </citation>
    <scope>NUCLEOTIDE SEQUENCE [LARGE SCALE GENOMIC DNA]</scope>
    <source>
        <strain evidence="2">CBS 173.52</strain>
    </source>
</reference>
<protein>
    <submittedName>
        <fullName evidence="2">Uncharacterized protein</fullName>
    </submittedName>
</protein>
<accession>A0A0D2GDU9</accession>
<feature type="region of interest" description="Disordered" evidence="1">
    <location>
        <begin position="233"/>
        <end position="295"/>
    </location>
</feature>
<dbReference type="RefSeq" id="XP_016623171.1">
    <property type="nucleotide sequence ID" value="XM_016761321.1"/>
</dbReference>
<feature type="region of interest" description="Disordered" evidence="1">
    <location>
        <begin position="180"/>
        <end position="220"/>
    </location>
</feature>
<gene>
    <name evidence="2" type="ORF">Z519_03571</name>
</gene>
<dbReference type="EMBL" id="KN846983">
    <property type="protein sequence ID" value="KIW96502.1"/>
    <property type="molecule type" value="Genomic_DNA"/>
</dbReference>
<dbReference type="OrthoDB" id="4160522at2759"/>
<dbReference type="Proteomes" id="UP000053789">
    <property type="component" value="Unassembled WGS sequence"/>
</dbReference>
<dbReference type="AlphaFoldDB" id="A0A0D2GDU9"/>